<feature type="compositionally biased region" description="Basic and acidic residues" evidence="1">
    <location>
        <begin position="21"/>
        <end position="39"/>
    </location>
</feature>
<organism evidence="2 3">
    <name type="scientific">Plutella xylostella</name>
    <name type="common">Diamondback moth</name>
    <name type="synonym">Plutella maculipennis</name>
    <dbReference type="NCBI Taxonomy" id="51655"/>
    <lineage>
        <taxon>Eukaryota</taxon>
        <taxon>Metazoa</taxon>
        <taxon>Ecdysozoa</taxon>
        <taxon>Arthropoda</taxon>
        <taxon>Hexapoda</taxon>
        <taxon>Insecta</taxon>
        <taxon>Pterygota</taxon>
        <taxon>Neoptera</taxon>
        <taxon>Endopterygota</taxon>
        <taxon>Lepidoptera</taxon>
        <taxon>Glossata</taxon>
        <taxon>Ditrysia</taxon>
        <taxon>Yponomeutoidea</taxon>
        <taxon>Plutellidae</taxon>
        <taxon>Plutella</taxon>
    </lineage>
</organism>
<dbReference type="AlphaFoldDB" id="A0A8S4G7X1"/>
<proteinExistence type="predicted"/>
<gene>
    <name evidence="2" type="ORF">PLXY2_LOCUS15438</name>
</gene>
<feature type="region of interest" description="Disordered" evidence="1">
    <location>
        <begin position="217"/>
        <end position="287"/>
    </location>
</feature>
<feature type="compositionally biased region" description="Polar residues" evidence="1">
    <location>
        <begin position="246"/>
        <end position="258"/>
    </location>
</feature>
<feature type="compositionally biased region" description="Basic residues" evidence="1">
    <location>
        <begin position="260"/>
        <end position="278"/>
    </location>
</feature>
<accession>A0A8S4G7X1</accession>
<dbReference type="Proteomes" id="UP000653454">
    <property type="component" value="Unassembled WGS sequence"/>
</dbReference>
<feature type="region of interest" description="Disordered" evidence="1">
    <location>
        <begin position="129"/>
        <end position="193"/>
    </location>
</feature>
<feature type="region of interest" description="Disordered" evidence="1">
    <location>
        <begin position="1"/>
        <end position="39"/>
    </location>
</feature>
<evidence type="ECO:0000256" key="1">
    <source>
        <dbReference type="SAM" id="MobiDB-lite"/>
    </source>
</evidence>
<reference evidence="2" key="1">
    <citation type="submission" date="2020-11" db="EMBL/GenBank/DDBJ databases">
        <authorList>
            <person name="Whiteford S."/>
        </authorList>
    </citation>
    <scope>NUCLEOTIDE SEQUENCE</scope>
</reference>
<keyword evidence="3" id="KW-1185">Reference proteome</keyword>
<protein>
    <submittedName>
        <fullName evidence="2">(diamondback moth) hypothetical protein</fullName>
    </submittedName>
</protein>
<evidence type="ECO:0000313" key="3">
    <source>
        <dbReference type="Proteomes" id="UP000653454"/>
    </source>
</evidence>
<sequence>MSQSRTRATSAIRKSVTKASGDARKEGKPHSQDKDKSTIPKNVRYELENALLGLCDVWFEEIKPHLVRNNIKLHVHGRADAGDGARGTPACRHRDPGATSFKCELCRLLFSAAAGIDSAVSQSLAGAGTTLAGTTSTGETGRRDLPAPRSPPSVVSIHHNPRPRSPVPRLSRQYQPPAAGADRTAASSAPPQEIPRLYGITEISVTKSSRNIIKMNKACTKTRKNTSMSSPKQKLKAPPNTKRRSGCQSTSRSGSTMKTGPKRSRHKATNKRPKKKREKKDSNQLFPDDLVDMIAALKNSG</sequence>
<comment type="caution">
    <text evidence="2">The sequence shown here is derived from an EMBL/GenBank/DDBJ whole genome shotgun (WGS) entry which is preliminary data.</text>
</comment>
<feature type="compositionally biased region" description="Low complexity" evidence="1">
    <location>
        <begin position="129"/>
        <end position="139"/>
    </location>
</feature>
<feature type="compositionally biased region" description="Low complexity" evidence="1">
    <location>
        <begin position="167"/>
        <end position="190"/>
    </location>
</feature>
<name>A0A8S4G7X1_PLUXY</name>
<dbReference type="EMBL" id="CAJHNJ030000193">
    <property type="protein sequence ID" value="CAG9137195.1"/>
    <property type="molecule type" value="Genomic_DNA"/>
</dbReference>
<evidence type="ECO:0000313" key="2">
    <source>
        <dbReference type="EMBL" id="CAG9137195.1"/>
    </source>
</evidence>